<reference evidence="2" key="2">
    <citation type="journal article" date="2023" name="Commun. Biol.">
        <title>Intrasexual cuticular hydrocarbon dimorphism in a wasp sheds light on hydrocarbon biosynthesis genes in Hymenoptera.</title>
        <authorList>
            <person name="Moris V.C."/>
            <person name="Podsiadlowski L."/>
            <person name="Martin S."/>
            <person name="Oeyen J.P."/>
            <person name="Donath A."/>
            <person name="Petersen M."/>
            <person name="Wilbrandt J."/>
            <person name="Misof B."/>
            <person name="Liedtke D."/>
            <person name="Thamm M."/>
            <person name="Scheiner R."/>
            <person name="Schmitt T."/>
            <person name="Niehuis O."/>
        </authorList>
    </citation>
    <scope>NUCLEOTIDE SEQUENCE</scope>
    <source>
        <strain evidence="2">GBR_01_08_01A</strain>
    </source>
</reference>
<sequence length="95" mass="10470">MSPIKDHDEHLWIEIFRRQNSTPFGSPGEGQSGGAHRGEEKRAAGYWFDTSRVSHRGVHDRRWAAQGSGQSAGRSHPCPEGASPNCIPPRPWPSA</sequence>
<dbReference type="EMBL" id="JAIFRP010000167">
    <property type="protein sequence ID" value="KAK2578797.1"/>
    <property type="molecule type" value="Genomic_DNA"/>
</dbReference>
<keyword evidence="3" id="KW-1185">Reference proteome</keyword>
<feature type="region of interest" description="Disordered" evidence="1">
    <location>
        <begin position="57"/>
        <end position="95"/>
    </location>
</feature>
<dbReference type="Proteomes" id="UP001258017">
    <property type="component" value="Unassembled WGS sequence"/>
</dbReference>
<evidence type="ECO:0000256" key="1">
    <source>
        <dbReference type="SAM" id="MobiDB-lite"/>
    </source>
</evidence>
<name>A0AAD9RFM4_9HYME</name>
<comment type="caution">
    <text evidence="2">The sequence shown here is derived from an EMBL/GenBank/DDBJ whole genome shotgun (WGS) entry which is preliminary data.</text>
</comment>
<organism evidence="2 3">
    <name type="scientific">Odynerus spinipes</name>
    <dbReference type="NCBI Taxonomy" id="1348599"/>
    <lineage>
        <taxon>Eukaryota</taxon>
        <taxon>Metazoa</taxon>
        <taxon>Ecdysozoa</taxon>
        <taxon>Arthropoda</taxon>
        <taxon>Hexapoda</taxon>
        <taxon>Insecta</taxon>
        <taxon>Pterygota</taxon>
        <taxon>Neoptera</taxon>
        <taxon>Endopterygota</taxon>
        <taxon>Hymenoptera</taxon>
        <taxon>Apocrita</taxon>
        <taxon>Aculeata</taxon>
        <taxon>Vespoidea</taxon>
        <taxon>Vespidae</taxon>
        <taxon>Eumeninae</taxon>
        <taxon>Odynerus</taxon>
    </lineage>
</organism>
<dbReference type="AlphaFoldDB" id="A0AAD9RFM4"/>
<feature type="compositionally biased region" description="Pro residues" evidence="1">
    <location>
        <begin position="86"/>
        <end position="95"/>
    </location>
</feature>
<evidence type="ECO:0000313" key="3">
    <source>
        <dbReference type="Proteomes" id="UP001258017"/>
    </source>
</evidence>
<feature type="region of interest" description="Disordered" evidence="1">
    <location>
        <begin position="17"/>
        <end position="43"/>
    </location>
</feature>
<protein>
    <submittedName>
        <fullName evidence="2">Uncharacterized protein</fullName>
    </submittedName>
</protein>
<gene>
    <name evidence="2" type="ORF">KPH14_012643</name>
</gene>
<evidence type="ECO:0000313" key="2">
    <source>
        <dbReference type="EMBL" id="KAK2578797.1"/>
    </source>
</evidence>
<proteinExistence type="predicted"/>
<reference evidence="2" key="1">
    <citation type="submission" date="2021-08" db="EMBL/GenBank/DDBJ databases">
        <authorList>
            <person name="Misof B."/>
            <person name="Oliver O."/>
            <person name="Podsiadlowski L."/>
            <person name="Donath A."/>
            <person name="Peters R."/>
            <person name="Mayer C."/>
            <person name="Rust J."/>
            <person name="Gunkel S."/>
            <person name="Lesny P."/>
            <person name="Martin S."/>
            <person name="Oeyen J.P."/>
            <person name="Petersen M."/>
            <person name="Panagiotis P."/>
            <person name="Wilbrandt J."/>
            <person name="Tanja T."/>
        </authorList>
    </citation>
    <scope>NUCLEOTIDE SEQUENCE</scope>
    <source>
        <strain evidence="2">GBR_01_08_01A</strain>
        <tissue evidence="2">Thorax + abdomen</tissue>
    </source>
</reference>
<accession>A0AAD9RFM4</accession>